<sequence length="1236" mass="139658">MKRFYHVVAIPIRIVLNNFGDHNPDGMMYVLKENEQKVRELVRKNPFTPVDLVQPLVIRANNEDEVEILFENQLPFATGIHFQEADYDVMDADGANVGFNESTLVECGEQILYCIKANHEGIFYFSDLGNPASSEEGSNINGLFGALFVQPKGSWWTDPETGGELKSGVYADIHHPFLPSRREYAWIFNDEMPTVDLTGNRPINPITNQEAEATHAVNYRFEPLSNRHRLIEEGVVCPDCDGEEVHHDSWVFGDPATPILRGYVGDPAIIRLVHGGVKETHVFHYHVHTWFRDPMNVDSEIIDSQSTSPQTWYDVEPLYGLGSLQGSFGDAIIHCHLYPHFASGMWGINRIFNTLQDGSQCYPNDVPIKPLKPLPDRQPPPKPTKECPGFPNFIPGKVGCKAPRPPLGIVGGRGLTEIERNAAIPNPRPGTVFVNPCGVAKSPVVKEFNISLIELPIIYNRQGWNDPKGRIFVLDEDIDAICSGRKEPEPLVIHASAGTCIRVNFTNRVPNVADGDAFQLVTRTYETAFHIHFVKFDVLVNDGANVGWNYDSSVLQGETIRYEYFADVELKAWFFHDHLFANYHQQHGVFGSGIVHGRFTRFLDSRTGEPVDHGTQITAVNPMIPDYRDIALLVQDFSLLFDKNGNPLNPPEFPGSEDDPGLFGVNYKNEPLQFRLGKDCDPAYSFSSFVHGDPVTPILHCYEGDPIRIRLLQGSHEESHSFNLHGLRWKSERPDLESEYKSQQHIGISESFTFETNAFYSGDYLWTFETEEDLWNGLWGLIRAFDEEVDFLISLPDRCPPPKRTKALPECTGEPPAKADFVYPPLQAPRNAPVKQFNIIAFQVPIVYSKHGERDPFGIVFALKEDLDDIMCGRKNPEPLIIRANQGDIVEVNLTSLLEFDKFPFLDGIWPYPPVKEQAFYPPSVRISLHPQLIQYDIKTSSGETVGFNPDQTAGPGETVTYRWFVDSPLGACGMWDMADIRNHRSLGTFGMFVAEPRGTEIIDPCTLKPINKGANVILRQPFLPVIREFGLVLYDGARLLDKKDQLIVDPIDGILLNEADQAAIIRDLVDTYDNGSRGFNYRTERLINRFNNIPDLEKLFSSKVHGDPSTPVFEAYPGDPVTIRLVNPSERRRSHTFHLHGHYWNIDSQDIFSTVKSIVGEIVAGHTSNLNLNYGAGGLYEYPGDYMYRSGNIRWDIEQGMWGILRVLAKRDKDLPLLKKVYDNKNTKKRKIKKL</sequence>
<dbReference type="InterPro" id="IPR011706">
    <property type="entry name" value="Cu-oxidase_C"/>
</dbReference>
<gene>
    <name evidence="3" type="ORF">ACFOY7_09890</name>
</gene>
<feature type="domain" description="Plastocyanin-like" evidence="2">
    <location>
        <begin position="1104"/>
        <end position="1154"/>
    </location>
</feature>
<proteinExistence type="predicted"/>
<evidence type="ECO:0000313" key="4">
    <source>
        <dbReference type="Proteomes" id="UP001595882"/>
    </source>
</evidence>
<protein>
    <submittedName>
        <fullName evidence="3">Multicopper oxidase domain-containing protein</fullName>
    </submittedName>
</protein>
<dbReference type="InterPro" id="IPR008972">
    <property type="entry name" value="Cupredoxin"/>
</dbReference>
<dbReference type="PROSITE" id="PS00080">
    <property type="entry name" value="MULTICOPPER_OXIDASE2"/>
    <property type="match status" value="1"/>
</dbReference>
<dbReference type="Pfam" id="PF07731">
    <property type="entry name" value="Cu-oxidase_2"/>
    <property type="match status" value="1"/>
</dbReference>
<accession>A0ABV8WVA6</accession>
<evidence type="ECO:0000313" key="3">
    <source>
        <dbReference type="EMBL" id="MFC4403390.1"/>
    </source>
</evidence>
<name>A0ABV8WVA6_9BACI</name>
<dbReference type="EMBL" id="JBHSDT010000004">
    <property type="protein sequence ID" value="MFC4403390.1"/>
    <property type="molecule type" value="Genomic_DNA"/>
</dbReference>
<organism evidence="3 4">
    <name type="scientific">Gracilibacillus xinjiangensis</name>
    <dbReference type="NCBI Taxonomy" id="1193282"/>
    <lineage>
        <taxon>Bacteria</taxon>
        <taxon>Bacillati</taxon>
        <taxon>Bacillota</taxon>
        <taxon>Bacilli</taxon>
        <taxon>Bacillales</taxon>
        <taxon>Bacillaceae</taxon>
        <taxon>Gracilibacillus</taxon>
    </lineage>
</organism>
<evidence type="ECO:0000259" key="2">
    <source>
        <dbReference type="Pfam" id="PF07731"/>
    </source>
</evidence>
<dbReference type="Gene3D" id="2.60.40.420">
    <property type="entry name" value="Cupredoxins - blue copper proteins"/>
    <property type="match status" value="6"/>
</dbReference>
<evidence type="ECO:0000256" key="1">
    <source>
        <dbReference type="ARBA" id="ARBA00022723"/>
    </source>
</evidence>
<keyword evidence="4" id="KW-1185">Reference proteome</keyword>
<reference evidence="4" key="1">
    <citation type="journal article" date="2019" name="Int. J. Syst. Evol. Microbiol.">
        <title>The Global Catalogue of Microorganisms (GCM) 10K type strain sequencing project: providing services to taxonomists for standard genome sequencing and annotation.</title>
        <authorList>
            <consortium name="The Broad Institute Genomics Platform"/>
            <consortium name="The Broad Institute Genome Sequencing Center for Infectious Disease"/>
            <person name="Wu L."/>
            <person name="Ma J."/>
        </authorList>
    </citation>
    <scope>NUCLEOTIDE SEQUENCE [LARGE SCALE GENOMIC DNA]</scope>
    <source>
        <strain evidence="4">CCUG 37865</strain>
    </source>
</reference>
<dbReference type="RefSeq" id="WP_390251880.1">
    <property type="nucleotide sequence ID" value="NZ_JBHSDT010000004.1"/>
</dbReference>
<dbReference type="Proteomes" id="UP001595882">
    <property type="component" value="Unassembled WGS sequence"/>
</dbReference>
<dbReference type="InterPro" id="IPR002355">
    <property type="entry name" value="Cu_oxidase_Cu_BS"/>
</dbReference>
<keyword evidence="1" id="KW-0479">Metal-binding</keyword>
<comment type="caution">
    <text evidence="3">The sequence shown here is derived from an EMBL/GenBank/DDBJ whole genome shotgun (WGS) entry which is preliminary data.</text>
</comment>
<dbReference type="SUPFAM" id="SSF49503">
    <property type="entry name" value="Cupredoxins"/>
    <property type="match status" value="6"/>
</dbReference>